<reference evidence="2 3" key="1">
    <citation type="submission" date="2012-11" db="EMBL/GenBank/DDBJ databases">
        <title>Genome assembly of Thiorhodococcus sp. AK35.</title>
        <authorList>
            <person name="Nupur N."/>
            <person name="Khatri I."/>
            <person name="Subramanian S."/>
            <person name="Pinnaka A."/>
        </authorList>
    </citation>
    <scope>NUCLEOTIDE SEQUENCE [LARGE SCALE GENOMIC DNA]</scope>
    <source>
        <strain evidence="2 3">AK35</strain>
    </source>
</reference>
<comment type="caution">
    <text evidence="2">The sequence shown here is derived from an EMBL/GenBank/DDBJ whole genome shotgun (WGS) entry which is preliminary data.</text>
</comment>
<evidence type="ECO:0000313" key="2">
    <source>
        <dbReference type="EMBL" id="EXJ14448.1"/>
    </source>
</evidence>
<gene>
    <name evidence="2" type="ORF">D779_2589</name>
</gene>
<accession>W9V4K0</accession>
<dbReference type="STRING" id="1249627.D779_2589"/>
<name>W9V4K0_9GAMM</name>
<organism evidence="2 3">
    <name type="scientific">Imhoffiella purpurea</name>
    <dbReference type="NCBI Taxonomy" id="1249627"/>
    <lineage>
        <taxon>Bacteria</taxon>
        <taxon>Pseudomonadati</taxon>
        <taxon>Pseudomonadota</taxon>
        <taxon>Gammaproteobacteria</taxon>
        <taxon>Chromatiales</taxon>
        <taxon>Chromatiaceae</taxon>
        <taxon>Imhoffiella</taxon>
    </lineage>
</organism>
<evidence type="ECO:0000256" key="1">
    <source>
        <dbReference type="SAM" id="MobiDB-lite"/>
    </source>
</evidence>
<keyword evidence="3" id="KW-1185">Reference proteome</keyword>
<evidence type="ECO:0000313" key="3">
    <source>
        <dbReference type="Proteomes" id="UP000019460"/>
    </source>
</evidence>
<feature type="region of interest" description="Disordered" evidence="1">
    <location>
        <begin position="1"/>
        <end position="30"/>
    </location>
</feature>
<dbReference type="EMBL" id="AONC01000040">
    <property type="protein sequence ID" value="EXJ14448.1"/>
    <property type="molecule type" value="Genomic_DNA"/>
</dbReference>
<proteinExistence type="predicted"/>
<sequence>MRHDRPTPHALDVGSGPDDRHPQRCRGRSFQGSKITCGHCQIRIRH</sequence>
<dbReference type="Proteomes" id="UP000019460">
    <property type="component" value="Unassembled WGS sequence"/>
</dbReference>
<protein>
    <submittedName>
        <fullName evidence="2">Uncharacterized protein</fullName>
    </submittedName>
</protein>
<dbReference type="AlphaFoldDB" id="W9V4K0"/>